<keyword evidence="2" id="KW-1185">Reference proteome</keyword>
<protein>
    <submittedName>
        <fullName evidence="1">Uncharacterized protein</fullName>
    </submittedName>
</protein>
<name>A0A7D5GHM8_9EURY</name>
<dbReference type="Proteomes" id="UP000509241">
    <property type="component" value="Chromosome"/>
</dbReference>
<dbReference type="EMBL" id="CP058601">
    <property type="protein sequence ID" value="QLG49248.1"/>
    <property type="molecule type" value="Genomic_DNA"/>
</dbReference>
<proteinExistence type="predicted"/>
<evidence type="ECO:0000313" key="1">
    <source>
        <dbReference type="EMBL" id="QLG49248.1"/>
    </source>
</evidence>
<organism evidence="1 2">
    <name type="scientific">Natrinema halophilum</name>
    <dbReference type="NCBI Taxonomy" id="1699371"/>
    <lineage>
        <taxon>Archaea</taxon>
        <taxon>Methanobacteriati</taxon>
        <taxon>Methanobacteriota</taxon>
        <taxon>Stenosarchaea group</taxon>
        <taxon>Halobacteria</taxon>
        <taxon>Halobacteriales</taxon>
        <taxon>Natrialbaceae</taxon>
        <taxon>Natrinema</taxon>
    </lineage>
</organism>
<dbReference type="AlphaFoldDB" id="A0A7D5GHM8"/>
<evidence type="ECO:0000313" key="2">
    <source>
        <dbReference type="Proteomes" id="UP000509241"/>
    </source>
</evidence>
<dbReference type="RefSeq" id="WP_179260983.1">
    <property type="nucleotide sequence ID" value="NZ_CP058601.1"/>
</dbReference>
<gene>
    <name evidence="1" type="ORF">HYG82_10455</name>
</gene>
<dbReference type="GeneID" id="56033716"/>
<reference evidence="1 2" key="1">
    <citation type="submission" date="2020-07" db="EMBL/GenBank/DDBJ databases">
        <authorList>
            <person name="Cui H."/>
        </authorList>
    </citation>
    <scope>NUCLEOTIDE SEQUENCE [LARGE SCALE GENOMIC DNA]</scope>
    <source>
        <strain evidence="1 2">YPL8</strain>
    </source>
</reference>
<dbReference type="KEGG" id="haly:HYG82_10455"/>
<dbReference type="OrthoDB" id="379661at2157"/>
<accession>A0A7D5GHM8</accession>
<sequence length="46" mass="4771">MTAENNDGVHFVEDLEERSNASPMVTTLAIGEEGGVTTLACAETGC</sequence>